<dbReference type="PANTHER" id="PTHR43201">
    <property type="entry name" value="ACYL-COA SYNTHETASE"/>
    <property type="match status" value="1"/>
</dbReference>
<dbReference type="InterPro" id="IPR000873">
    <property type="entry name" value="AMP-dep_synth/lig_dom"/>
</dbReference>
<dbReference type="InterPro" id="IPR025110">
    <property type="entry name" value="AMP-bd_C"/>
</dbReference>
<dbReference type="InterPro" id="IPR042099">
    <property type="entry name" value="ANL_N_sf"/>
</dbReference>
<reference evidence="3" key="1">
    <citation type="journal article" date="2015" name="Nature">
        <title>Complex archaea that bridge the gap between prokaryotes and eukaryotes.</title>
        <authorList>
            <person name="Spang A."/>
            <person name="Saw J.H."/>
            <person name="Jorgensen S.L."/>
            <person name="Zaremba-Niedzwiedzka K."/>
            <person name="Martijn J."/>
            <person name="Lind A.E."/>
            <person name="van Eijk R."/>
            <person name="Schleper C."/>
            <person name="Guy L."/>
            <person name="Ettema T.J."/>
        </authorList>
    </citation>
    <scope>NUCLEOTIDE SEQUENCE</scope>
</reference>
<feature type="domain" description="Carrier" evidence="2">
    <location>
        <begin position="296"/>
        <end position="374"/>
    </location>
</feature>
<dbReference type="Pfam" id="PF00501">
    <property type="entry name" value="AMP-binding"/>
    <property type="match status" value="1"/>
</dbReference>
<proteinExistence type="inferred from homology"/>
<evidence type="ECO:0000313" key="3">
    <source>
        <dbReference type="EMBL" id="KKM81978.1"/>
    </source>
</evidence>
<gene>
    <name evidence="3" type="ORF">LCGC14_1324170</name>
</gene>
<sequence>VWNGCAVLRAGGFEVGRIEAWLAHVRQMRASHVIAVATIWSMIDLYAEHDDYFDAPECKWLMTVADKMPESLMRRIESRFSRPIVNHYGLTETVASALYSGSHFAFGEIGTLGRPIDCEARIGGGVQEGELQLAGDNIFPGYWRNPERTKQSFTEDAWFRTGDLVREREGGNFEMLGRLKTVIMTGGLLIRPDEIDEAMARHPAVIESATVGLADDIFGEIAVTGVTVNIDTTEIDLTDHLRSQVEPRKVSKRIIVLPEIPRGLSGKPALSQVRHVLAQATGIAVAKSDISTETATGAADTIDDILRVAAEIFRVPIETLSPQSQPNDVPGWDSFTHINLIFGVENHFSLQLSSAQVSQIRNIGDLIAAVHASR</sequence>
<dbReference type="InterPro" id="IPR036736">
    <property type="entry name" value="ACP-like_sf"/>
</dbReference>
<dbReference type="AlphaFoldDB" id="A0A0F9KJ49"/>
<dbReference type="SUPFAM" id="SSF47336">
    <property type="entry name" value="ACP-like"/>
    <property type="match status" value="1"/>
</dbReference>
<comment type="caution">
    <text evidence="3">The sequence shown here is derived from an EMBL/GenBank/DDBJ whole genome shotgun (WGS) entry which is preliminary data.</text>
</comment>
<dbReference type="SUPFAM" id="SSF56801">
    <property type="entry name" value="Acetyl-CoA synthetase-like"/>
    <property type="match status" value="1"/>
</dbReference>
<dbReference type="Gene3D" id="3.30.300.30">
    <property type="match status" value="1"/>
</dbReference>
<dbReference type="GO" id="GO:0006631">
    <property type="term" value="P:fatty acid metabolic process"/>
    <property type="evidence" value="ECO:0007669"/>
    <property type="project" value="TreeGrafter"/>
</dbReference>
<protein>
    <recommendedName>
        <fullName evidence="2">Carrier domain-containing protein</fullName>
    </recommendedName>
</protein>
<organism evidence="3">
    <name type="scientific">marine sediment metagenome</name>
    <dbReference type="NCBI Taxonomy" id="412755"/>
    <lineage>
        <taxon>unclassified sequences</taxon>
        <taxon>metagenomes</taxon>
        <taxon>ecological metagenomes</taxon>
    </lineage>
</organism>
<dbReference type="EMBL" id="LAZR01007932">
    <property type="protein sequence ID" value="KKM81978.1"/>
    <property type="molecule type" value="Genomic_DNA"/>
</dbReference>
<comment type="similarity">
    <text evidence="1">Belongs to the ATP-dependent AMP-binding enzyme family.</text>
</comment>
<dbReference type="GO" id="GO:0031956">
    <property type="term" value="F:medium-chain fatty acid-CoA ligase activity"/>
    <property type="evidence" value="ECO:0007669"/>
    <property type="project" value="TreeGrafter"/>
</dbReference>
<evidence type="ECO:0000256" key="1">
    <source>
        <dbReference type="ARBA" id="ARBA00006432"/>
    </source>
</evidence>
<accession>A0A0F9KJ49</accession>
<dbReference type="PROSITE" id="PS50075">
    <property type="entry name" value="CARRIER"/>
    <property type="match status" value="1"/>
</dbReference>
<dbReference type="PANTHER" id="PTHR43201:SF8">
    <property type="entry name" value="ACYL-COA SYNTHETASE FAMILY MEMBER 3"/>
    <property type="match status" value="1"/>
</dbReference>
<dbReference type="Pfam" id="PF13193">
    <property type="entry name" value="AMP-binding_C"/>
    <property type="match status" value="1"/>
</dbReference>
<dbReference type="Gene3D" id="3.40.50.12780">
    <property type="entry name" value="N-terminal domain of ligase-like"/>
    <property type="match status" value="1"/>
</dbReference>
<dbReference type="InterPro" id="IPR045851">
    <property type="entry name" value="AMP-bd_C_sf"/>
</dbReference>
<feature type="non-terminal residue" evidence="3">
    <location>
        <position position="1"/>
    </location>
</feature>
<name>A0A0F9KJ49_9ZZZZ</name>
<dbReference type="CDD" id="cd04433">
    <property type="entry name" value="AFD_class_I"/>
    <property type="match status" value="1"/>
</dbReference>
<evidence type="ECO:0000259" key="2">
    <source>
        <dbReference type="PROSITE" id="PS50075"/>
    </source>
</evidence>
<dbReference type="Gene3D" id="1.10.1200.10">
    <property type="entry name" value="ACP-like"/>
    <property type="match status" value="1"/>
</dbReference>
<dbReference type="InterPro" id="IPR009081">
    <property type="entry name" value="PP-bd_ACP"/>
</dbReference>